<keyword evidence="1" id="KW-0732">Signal</keyword>
<feature type="signal peptide" evidence="1">
    <location>
        <begin position="1"/>
        <end position="33"/>
    </location>
</feature>
<evidence type="ECO:0000256" key="1">
    <source>
        <dbReference type="SAM" id="SignalP"/>
    </source>
</evidence>
<organism evidence="3 4">
    <name type="scientific">Blastomyces percursus</name>
    <dbReference type="NCBI Taxonomy" id="1658174"/>
    <lineage>
        <taxon>Eukaryota</taxon>
        <taxon>Fungi</taxon>
        <taxon>Dikarya</taxon>
        <taxon>Ascomycota</taxon>
        <taxon>Pezizomycotina</taxon>
        <taxon>Eurotiomycetes</taxon>
        <taxon>Eurotiomycetidae</taxon>
        <taxon>Onygenales</taxon>
        <taxon>Ajellomycetaceae</taxon>
        <taxon>Blastomyces</taxon>
    </lineage>
</organism>
<dbReference type="PROSITE" id="PS51257">
    <property type="entry name" value="PROKAR_LIPOPROTEIN"/>
    <property type="match status" value="1"/>
</dbReference>
<dbReference type="Pfam" id="PF01965">
    <property type="entry name" value="DJ-1_PfpI"/>
    <property type="match status" value="1"/>
</dbReference>
<feature type="chain" id="PRO_5012272786" description="DJ-1/PfpI domain-containing protein" evidence="1">
    <location>
        <begin position="34"/>
        <end position="294"/>
    </location>
</feature>
<dbReference type="InterPro" id="IPR029062">
    <property type="entry name" value="Class_I_gatase-like"/>
</dbReference>
<dbReference type="OrthoDB" id="543156at2759"/>
<keyword evidence="4" id="KW-1185">Reference proteome</keyword>
<proteinExistence type="predicted"/>
<gene>
    <name evidence="3" type="ORF">ACJ73_04856</name>
</gene>
<evidence type="ECO:0000259" key="2">
    <source>
        <dbReference type="Pfam" id="PF01965"/>
    </source>
</evidence>
<dbReference type="PANTHER" id="PTHR43130:SF15">
    <property type="entry name" value="THIJ_PFPI FAMILY PROTEIN (AFU_ORTHOLOGUE AFUA_5G14240)"/>
    <property type="match status" value="1"/>
</dbReference>
<feature type="domain" description="DJ-1/PfpI" evidence="2">
    <location>
        <begin position="58"/>
        <end position="240"/>
    </location>
</feature>
<dbReference type="Gene3D" id="3.40.50.880">
    <property type="match status" value="1"/>
</dbReference>
<name>A0A1J9QU82_9EURO</name>
<reference evidence="3 4" key="1">
    <citation type="submission" date="2015-08" db="EMBL/GenBank/DDBJ databases">
        <title>Emmonsia species relationships and genome sequence.</title>
        <authorList>
            <person name="Cuomo C.A."/>
            <person name="Schwartz I.S."/>
            <person name="Kenyon C."/>
            <person name="De Hoog G.S."/>
            <person name="Govender N.P."/>
            <person name="Botha A."/>
            <person name="Moreno L."/>
            <person name="De Vries M."/>
            <person name="Munoz J.F."/>
            <person name="Stielow J.B."/>
        </authorList>
    </citation>
    <scope>NUCLEOTIDE SEQUENCE [LARGE SCALE GENOMIC DNA]</scope>
    <source>
        <strain evidence="3 4">EI222</strain>
    </source>
</reference>
<dbReference type="EMBL" id="LGTZ01000707">
    <property type="protein sequence ID" value="OJD23787.1"/>
    <property type="molecule type" value="Genomic_DNA"/>
</dbReference>
<dbReference type="CDD" id="cd03139">
    <property type="entry name" value="GATase1_PfpI_2"/>
    <property type="match status" value="1"/>
</dbReference>
<dbReference type="InterPro" id="IPR002818">
    <property type="entry name" value="DJ-1/PfpI"/>
</dbReference>
<protein>
    <recommendedName>
        <fullName evidence="2">DJ-1/PfpI domain-containing protein</fullName>
    </recommendedName>
</protein>
<comment type="caution">
    <text evidence="3">The sequence shown here is derived from an EMBL/GenBank/DDBJ whole genome shotgun (WGS) entry which is preliminary data.</text>
</comment>
<accession>A0A1J9QU82</accession>
<dbReference type="SUPFAM" id="SSF52317">
    <property type="entry name" value="Class I glutamine amidotransferase-like"/>
    <property type="match status" value="1"/>
</dbReference>
<dbReference type="PANTHER" id="PTHR43130">
    <property type="entry name" value="ARAC-FAMILY TRANSCRIPTIONAL REGULATOR"/>
    <property type="match status" value="1"/>
</dbReference>
<evidence type="ECO:0000313" key="3">
    <source>
        <dbReference type="EMBL" id="OJD23787.1"/>
    </source>
</evidence>
<evidence type="ECO:0000313" key="4">
    <source>
        <dbReference type="Proteomes" id="UP000242791"/>
    </source>
</evidence>
<dbReference type="AlphaFoldDB" id="A0A1J9QU82"/>
<dbReference type="STRING" id="1658174.A0A1J9QU82"/>
<dbReference type="VEuPathDB" id="FungiDB:ACJ73_04856"/>
<dbReference type="InterPro" id="IPR052158">
    <property type="entry name" value="INH-QAR"/>
</dbReference>
<sequence>MMLRNKTLLGGSSWLSCLQALITIALAISGTNGQGMNVTDDLPAFNAARTLSIGYIVFPGFQPLDVFGPMELLFSLSLTSKTKMTLSVISKTTGPISARVPRFMGSAPGEIKDFNHLIGPSIEATHTYLDAPAIDVLFVPGGLGTIPLDQTNDTWVEDFINSRIDRLDHIASVCTGAQFLAKSGILKGKKATTNKASWERIVVHGEDIEWVPTARWVEDGKIWTSSGVSAGMDMTYALLKHWYGPEKANKMVNGIEYVPHTDPKWDPFSVVHNVPGADKNRSLEDCGAPVGYES</sequence>
<dbReference type="Proteomes" id="UP000242791">
    <property type="component" value="Unassembled WGS sequence"/>
</dbReference>